<gene>
    <name evidence="3" type="ORF">UFOPK2373_00047</name>
</gene>
<feature type="region of interest" description="Disordered" evidence="1">
    <location>
        <begin position="83"/>
        <end position="122"/>
    </location>
</feature>
<sequence length="246" mass="27911">MTENRQDYEYREVRAIRGTESKARLKWENEGWEYVSQLDGKLQSKLTFRKLKPRMSKKSIMLLGGAVALAFTLIIIAGAVSEKDKKPTGQPTNSETQTPDIENTTPTDTVDKESPAPEKPTTLTIENNKDLAELLASSGGDIELNRKFWKKYAGAQIEFDGNISYIDNHGSYTTRFDALIVSGDYAEDYVIGPWFRVIDAGWYDFHFGGKNMYYSVSQGDPVRVIGKIVSWNDDKFELELISTKRR</sequence>
<keyword evidence="2" id="KW-1133">Transmembrane helix</keyword>
<feature type="compositionally biased region" description="Polar residues" evidence="1">
    <location>
        <begin position="89"/>
        <end position="108"/>
    </location>
</feature>
<reference evidence="3" key="1">
    <citation type="submission" date="2020-05" db="EMBL/GenBank/DDBJ databases">
        <authorList>
            <person name="Chiriac C."/>
            <person name="Salcher M."/>
            <person name="Ghai R."/>
            <person name="Kavagutti S V."/>
        </authorList>
    </citation>
    <scope>NUCLEOTIDE SEQUENCE</scope>
</reference>
<evidence type="ECO:0000256" key="2">
    <source>
        <dbReference type="SAM" id="Phobius"/>
    </source>
</evidence>
<accession>A0A6J6MWA3</accession>
<dbReference type="AlphaFoldDB" id="A0A6J6MWA3"/>
<protein>
    <submittedName>
        <fullName evidence="3">Unannotated protein</fullName>
    </submittedName>
</protein>
<dbReference type="EMBL" id="CAEZXL010000003">
    <property type="protein sequence ID" value="CAB4678029.1"/>
    <property type="molecule type" value="Genomic_DNA"/>
</dbReference>
<evidence type="ECO:0000256" key="1">
    <source>
        <dbReference type="SAM" id="MobiDB-lite"/>
    </source>
</evidence>
<keyword evidence="2" id="KW-0812">Transmembrane</keyword>
<keyword evidence="2" id="KW-0472">Membrane</keyword>
<organism evidence="3">
    <name type="scientific">freshwater metagenome</name>
    <dbReference type="NCBI Taxonomy" id="449393"/>
    <lineage>
        <taxon>unclassified sequences</taxon>
        <taxon>metagenomes</taxon>
        <taxon>ecological metagenomes</taxon>
    </lineage>
</organism>
<proteinExistence type="predicted"/>
<evidence type="ECO:0000313" key="3">
    <source>
        <dbReference type="EMBL" id="CAB4678029.1"/>
    </source>
</evidence>
<dbReference type="InterPro" id="IPR032290">
    <property type="entry name" value="DUF4839"/>
</dbReference>
<name>A0A6J6MWA3_9ZZZZ</name>
<dbReference type="Pfam" id="PF16127">
    <property type="entry name" value="DUF4839"/>
    <property type="match status" value="1"/>
</dbReference>
<feature type="transmembrane region" description="Helical" evidence="2">
    <location>
        <begin position="59"/>
        <end position="80"/>
    </location>
</feature>